<dbReference type="STRING" id="139420.A0A371DAC9"/>
<dbReference type="Proteomes" id="UP000256964">
    <property type="component" value="Unassembled WGS sequence"/>
</dbReference>
<dbReference type="Gene3D" id="3.30.710.10">
    <property type="entry name" value="Potassium Channel Kv1.1, Chain A"/>
    <property type="match status" value="1"/>
</dbReference>
<dbReference type="AlphaFoldDB" id="A0A371DAC9"/>
<dbReference type="EMBL" id="KZ857405">
    <property type="protein sequence ID" value="RDX49488.1"/>
    <property type="molecule type" value="Genomic_DNA"/>
</dbReference>
<reference evidence="2 3" key="1">
    <citation type="journal article" date="2018" name="Biotechnol. Biofuels">
        <title>Integrative visual omics of the white-rot fungus Polyporus brumalis exposes the biotechnological potential of its oxidative enzymes for delignifying raw plant biomass.</title>
        <authorList>
            <person name="Miyauchi S."/>
            <person name="Rancon A."/>
            <person name="Drula E."/>
            <person name="Hage H."/>
            <person name="Chaduli D."/>
            <person name="Favel A."/>
            <person name="Grisel S."/>
            <person name="Henrissat B."/>
            <person name="Herpoel-Gimbert I."/>
            <person name="Ruiz-Duenas F.J."/>
            <person name="Chevret D."/>
            <person name="Hainaut M."/>
            <person name="Lin J."/>
            <person name="Wang M."/>
            <person name="Pangilinan J."/>
            <person name="Lipzen A."/>
            <person name="Lesage-Meessen L."/>
            <person name="Navarro D."/>
            <person name="Riley R."/>
            <person name="Grigoriev I.V."/>
            <person name="Zhou S."/>
            <person name="Raouche S."/>
            <person name="Rosso M.N."/>
        </authorList>
    </citation>
    <scope>NUCLEOTIDE SEQUENCE [LARGE SCALE GENOMIC DNA]</scope>
    <source>
        <strain evidence="2 3">BRFM 1820</strain>
    </source>
</reference>
<dbReference type="CDD" id="cd18186">
    <property type="entry name" value="BTB_POZ_ZBTB_KLHL-like"/>
    <property type="match status" value="1"/>
</dbReference>
<keyword evidence="3" id="KW-1185">Reference proteome</keyword>
<protein>
    <recommendedName>
        <fullName evidence="1">BTB domain-containing protein</fullName>
    </recommendedName>
</protein>
<dbReference type="InterPro" id="IPR011333">
    <property type="entry name" value="SKP1/BTB/POZ_sf"/>
</dbReference>
<dbReference type="InterPro" id="IPR000210">
    <property type="entry name" value="BTB/POZ_dom"/>
</dbReference>
<evidence type="ECO:0000259" key="1">
    <source>
        <dbReference type="PROSITE" id="PS50097"/>
    </source>
</evidence>
<feature type="domain" description="BTB" evidence="1">
    <location>
        <begin position="36"/>
        <end position="89"/>
    </location>
</feature>
<gene>
    <name evidence="2" type="ORF">OH76DRAFT_533859</name>
</gene>
<dbReference type="SUPFAM" id="SSF54695">
    <property type="entry name" value="POZ domain"/>
    <property type="match status" value="1"/>
</dbReference>
<name>A0A371DAC9_9APHY</name>
<sequence length="185" mass="20786">MIDQNATLEPHAQLYFADGEVVKQALPHEDGRTRYQVFRVHKALLRLHSPVLANMFSGATSAQLHEDAPLVDMVGDEVAAFASLLLWIYFPSEVNIERWYPDTPINLAPTVRLATKYLIDSLRNYLVRRVVADWPCTLQEWVRQEAEISAMANAGTTSGNPCSKLSRSVPEPVAAISFCLRVRLH</sequence>
<accession>A0A371DAC9</accession>
<dbReference type="Pfam" id="PF00651">
    <property type="entry name" value="BTB"/>
    <property type="match status" value="1"/>
</dbReference>
<organism evidence="2 3">
    <name type="scientific">Lentinus brumalis</name>
    <dbReference type="NCBI Taxonomy" id="2498619"/>
    <lineage>
        <taxon>Eukaryota</taxon>
        <taxon>Fungi</taxon>
        <taxon>Dikarya</taxon>
        <taxon>Basidiomycota</taxon>
        <taxon>Agaricomycotina</taxon>
        <taxon>Agaricomycetes</taxon>
        <taxon>Polyporales</taxon>
        <taxon>Polyporaceae</taxon>
        <taxon>Lentinus</taxon>
    </lineage>
</organism>
<evidence type="ECO:0000313" key="3">
    <source>
        <dbReference type="Proteomes" id="UP000256964"/>
    </source>
</evidence>
<dbReference type="OrthoDB" id="3268787at2759"/>
<evidence type="ECO:0000313" key="2">
    <source>
        <dbReference type="EMBL" id="RDX49488.1"/>
    </source>
</evidence>
<dbReference type="PROSITE" id="PS50097">
    <property type="entry name" value="BTB"/>
    <property type="match status" value="1"/>
</dbReference>
<proteinExistence type="predicted"/>